<protein>
    <submittedName>
        <fullName evidence="1">Uncharacterized protein</fullName>
    </submittedName>
</protein>
<evidence type="ECO:0000313" key="1">
    <source>
        <dbReference type="EMBL" id="RDU98905.1"/>
    </source>
</evidence>
<dbReference type="AlphaFoldDB" id="A0A3D8K239"/>
<comment type="caution">
    <text evidence="1">The sequence shown here is derived from an EMBL/GenBank/DDBJ whole genome shotgun (WGS) entry which is preliminary data.</text>
</comment>
<name>A0A3D8K239_9BURK</name>
<gene>
    <name evidence="1" type="ORF">DWV00_11690</name>
</gene>
<keyword evidence="2" id="KW-1185">Reference proteome</keyword>
<dbReference type="EMBL" id="QRGA01000006">
    <property type="protein sequence ID" value="RDU98905.1"/>
    <property type="molecule type" value="Genomic_DNA"/>
</dbReference>
<reference evidence="1 2" key="1">
    <citation type="submission" date="2018-08" db="EMBL/GenBank/DDBJ databases">
        <title>Paraburkholderia sp. DHOM06 isolated from forest soil.</title>
        <authorList>
            <person name="Gao Z.-H."/>
            <person name="Qiu L.-H."/>
        </authorList>
    </citation>
    <scope>NUCLEOTIDE SEQUENCE [LARGE SCALE GENOMIC DNA]</scope>
    <source>
        <strain evidence="1 2">DHOM06</strain>
    </source>
</reference>
<dbReference type="OrthoDB" id="6623806at2"/>
<proteinExistence type="predicted"/>
<dbReference type="Proteomes" id="UP000256838">
    <property type="component" value="Unassembled WGS sequence"/>
</dbReference>
<organism evidence="1 2">
    <name type="scientific">Trinickia dinghuensis</name>
    <dbReference type="NCBI Taxonomy" id="2291023"/>
    <lineage>
        <taxon>Bacteria</taxon>
        <taxon>Pseudomonadati</taxon>
        <taxon>Pseudomonadota</taxon>
        <taxon>Betaproteobacteria</taxon>
        <taxon>Burkholderiales</taxon>
        <taxon>Burkholderiaceae</taxon>
        <taxon>Trinickia</taxon>
    </lineage>
</organism>
<accession>A0A3D8K239</accession>
<evidence type="ECO:0000313" key="2">
    <source>
        <dbReference type="Proteomes" id="UP000256838"/>
    </source>
</evidence>
<sequence length="150" mass="17632">MERSSYWRCWKKRSAFWLGCRLHIDSIRQGFPFNFISDDMHEHQTALLTEDERKFVMAVQNSIGGADRRLANDPALLDKLVRAYSEARRLGLRREEVLANFLYLEMQAPGFHRKPVIRKWLREPGAAPDDRFADLIDVLRKKSQELEGNE</sequence>
<dbReference type="RefSeq" id="WP_115533722.1">
    <property type="nucleotide sequence ID" value="NZ_QRGA01000006.1"/>
</dbReference>